<protein>
    <submittedName>
        <fullName evidence="2">Uncharacterized conserved protein, DUF4415 family</fullName>
    </submittedName>
</protein>
<accession>A0A1G9WUB0</accession>
<dbReference type="AlphaFoldDB" id="A0A1G9WUB0"/>
<dbReference type="EMBL" id="FNHS01000004">
    <property type="protein sequence ID" value="SDM87861.1"/>
    <property type="molecule type" value="Genomic_DNA"/>
</dbReference>
<organism evidence="2 3">
    <name type="scientific">Methylobacterium phyllostachyos</name>
    <dbReference type="NCBI Taxonomy" id="582672"/>
    <lineage>
        <taxon>Bacteria</taxon>
        <taxon>Pseudomonadati</taxon>
        <taxon>Pseudomonadota</taxon>
        <taxon>Alphaproteobacteria</taxon>
        <taxon>Hyphomicrobiales</taxon>
        <taxon>Methylobacteriaceae</taxon>
        <taxon>Methylobacterium</taxon>
    </lineage>
</organism>
<dbReference type="Pfam" id="PF14384">
    <property type="entry name" value="BrnA_antitoxin"/>
    <property type="match status" value="1"/>
</dbReference>
<dbReference type="InterPro" id="IPR025528">
    <property type="entry name" value="BrnA_antitoxin"/>
</dbReference>
<evidence type="ECO:0000313" key="3">
    <source>
        <dbReference type="Proteomes" id="UP000198704"/>
    </source>
</evidence>
<feature type="region of interest" description="Disordered" evidence="1">
    <location>
        <begin position="1"/>
        <end position="44"/>
    </location>
</feature>
<evidence type="ECO:0000313" key="2">
    <source>
        <dbReference type="EMBL" id="SDM87861.1"/>
    </source>
</evidence>
<dbReference type="STRING" id="582672.SAMN05216360_104121"/>
<keyword evidence="3" id="KW-1185">Reference proteome</keyword>
<dbReference type="OrthoDB" id="361944at2"/>
<feature type="compositionally biased region" description="Low complexity" evidence="1">
    <location>
        <begin position="14"/>
        <end position="44"/>
    </location>
</feature>
<sequence>MADDRNRRRFSDPRAAAEAAFRAATSPKPEAAAPRQAAPRLATPPGAREVVSLRLDSAVLAHFQKDGPGWQDRINAALRALVPAAED</sequence>
<dbReference type="RefSeq" id="WP_091714717.1">
    <property type="nucleotide sequence ID" value="NZ_FNHS01000004.1"/>
</dbReference>
<proteinExistence type="predicted"/>
<evidence type="ECO:0000256" key="1">
    <source>
        <dbReference type="SAM" id="MobiDB-lite"/>
    </source>
</evidence>
<reference evidence="3" key="1">
    <citation type="submission" date="2016-10" db="EMBL/GenBank/DDBJ databases">
        <authorList>
            <person name="Varghese N."/>
            <person name="Submissions S."/>
        </authorList>
    </citation>
    <scope>NUCLEOTIDE SEQUENCE [LARGE SCALE GENOMIC DNA]</scope>
    <source>
        <strain evidence="3">BL47</strain>
    </source>
</reference>
<name>A0A1G9WUB0_9HYPH</name>
<gene>
    <name evidence="2" type="ORF">SAMN05216360_104121</name>
</gene>
<dbReference type="Proteomes" id="UP000198704">
    <property type="component" value="Unassembled WGS sequence"/>
</dbReference>
<feature type="compositionally biased region" description="Basic and acidic residues" evidence="1">
    <location>
        <begin position="1"/>
        <end position="12"/>
    </location>
</feature>